<dbReference type="Pfam" id="PF00196">
    <property type="entry name" value="GerE"/>
    <property type="match status" value="1"/>
</dbReference>
<dbReference type="GO" id="GO:0000160">
    <property type="term" value="P:phosphorelay signal transduction system"/>
    <property type="evidence" value="ECO:0007669"/>
    <property type="project" value="InterPro"/>
</dbReference>
<sequence length="207" mass="23482">MDSVRLLLADDHRIVREGLKMILESSPRYTVVEEASDGDELMEKALAIKPDLIVSDLKMPGISIIDGCKQLKDQYPDMKVLILTAFDESEDVFRALESNVDGYIMKDTVPEQILHTMDMVMMGYSCFQSKLPRKRKEESDIAFTEREQEVFQLIVDNLSNLEIAQRLYISEATVKTHVSSILRKTGQPNRSQAVLYALKKGLVKVSP</sequence>
<evidence type="ECO:0000313" key="8">
    <source>
        <dbReference type="EMBL" id="SFK23666.1"/>
    </source>
</evidence>
<protein>
    <submittedName>
        <fullName evidence="8">Two component transcriptional regulator, LuxR family</fullName>
    </submittedName>
</protein>
<dbReference type="GO" id="GO:0006355">
    <property type="term" value="P:regulation of DNA-templated transcription"/>
    <property type="evidence" value="ECO:0007669"/>
    <property type="project" value="InterPro"/>
</dbReference>
<dbReference type="InterPro" id="IPR001789">
    <property type="entry name" value="Sig_transdc_resp-reg_receiver"/>
</dbReference>
<feature type="modified residue" description="4-aspartylphosphate" evidence="5">
    <location>
        <position position="56"/>
    </location>
</feature>
<dbReference type="Proteomes" id="UP000198915">
    <property type="component" value="Unassembled WGS sequence"/>
</dbReference>
<keyword evidence="4" id="KW-0804">Transcription</keyword>
<evidence type="ECO:0000256" key="3">
    <source>
        <dbReference type="ARBA" id="ARBA00023125"/>
    </source>
</evidence>
<evidence type="ECO:0000313" key="9">
    <source>
        <dbReference type="Proteomes" id="UP000198915"/>
    </source>
</evidence>
<evidence type="ECO:0000259" key="7">
    <source>
        <dbReference type="PROSITE" id="PS50110"/>
    </source>
</evidence>
<dbReference type="SUPFAM" id="SSF52172">
    <property type="entry name" value="CheY-like"/>
    <property type="match status" value="1"/>
</dbReference>
<dbReference type="CDD" id="cd06170">
    <property type="entry name" value="LuxR_C_like"/>
    <property type="match status" value="1"/>
</dbReference>
<dbReference type="RefSeq" id="WP_092270763.1">
    <property type="nucleotide sequence ID" value="NZ_BJOE01000007.1"/>
</dbReference>
<name>A0A1I3XXD3_9BACL</name>
<keyword evidence="1 5" id="KW-0597">Phosphoprotein</keyword>
<feature type="domain" description="HTH luxR-type" evidence="6">
    <location>
        <begin position="136"/>
        <end position="201"/>
    </location>
</feature>
<dbReference type="STRING" id="1884381.SAMN05518846_110105"/>
<feature type="domain" description="Response regulatory" evidence="7">
    <location>
        <begin position="5"/>
        <end position="121"/>
    </location>
</feature>
<organism evidence="8 9">
    <name type="scientific">Brevibacillus centrosporus</name>
    <dbReference type="NCBI Taxonomy" id="54910"/>
    <lineage>
        <taxon>Bacteria</taxon>
        <taxon>Bacillati</taxon>
        <taxon>Bacillota</taxon>
        <taxon>Bacilli</taxon>
        <taxon>Bacillales</taxon>
        <taxon>Paenibacillaceae</taxon>
        <taxon>Brevibacillus</taxon>
    </lineage>
</organism>
<dbReference type="CDD" id="cd17535">
    <property type="entry name" value="REC_NarL-like"/>
    <property type="match status" value="1"/>
</dbReference>
<reference evidence="9" key="1">
    <citation type="submission" date="2016-10" db="EMBL/GenBank/DDBJ databases">
        <authorList>
            <person name="Varghese N."/>
            <person name="Submissions S."/>
        </authorList>
    </citation>
    <scope>NUCLEOTIDE SEQUENCE [LARGE SCALE GENOMIC DNA]</scope>
    <source>
        <strain evidence="9">OK042</strain>
    </source>
</reference>
<dbReference type="InterPro" id="IPR039420">
    <property type="entry name" value="WalR-like"/>
</dbReference>
<dbReference type="Pfam" id="PF00072">
    <property type="entry name" value="Response_reg"/>
    <property type="match status" value="1"/>
</dbReference>
<keyword evidence="3" id="KW-0238">DNA-binding</keyword>
<dbReference type="SUPFAM" id="SSF46894">
    <property type="entry name" value="C-terminal effector domain of the bipartite response regulators"/>
    <property type="match status" value="1"/>
</dbReference>
<dbReference type="PROSITE" id="PS50110">
    <property type="entry name" value="RESPONSE_REGULATORY"/>
    <property type="match status" value="1"/>
</dbReference>
<dbReference type="InterPro" id="IPR011006">
    <property type="entry name" value="CheY-like_superfamily"/>
</dbReference>
<evidence type="ECO:0000256" key="4">
    <source>
        <dbReference type="ARBA" id="ARBA00023163"/>
    </source>
</evidence>
<accession>A0A1I3XXD3</accession>
<evidence type="ECO:0000259" key="6">
    <source>
        <dbReference type="PROSITE" id="PS50043"/>
    </source>
</evidence>
<evidence type="ECO:0000256" key="5">
    <source>
        <dbReference type="PROSITE-ProRule" id="PRU00169"/>
    </source>
</evidence>
<dbReference type="GO" id="GO:0003677">
    <property type="term" value="F:DNA binding"/>
    <property type="evidence" value="ECO:0007669"/>
    <property type="project" value="UniProtKB-KW"/>
</dbReference>
<dbReference type="PRINTS" id="PR00038">
    <property type="entry name" value="HTHLUXR"/>
</dbReference>
<keyword evidence="9" id="KW-1185">Reference proteome</keyword>
<proteinExistence type="predicted"/>
<gene>
    <name evidence="8" type="ORF">SAMN05518846_110105</name>
</gene>
<keyword evidence="2" id="KW-0805">Transcription regulation</keyword>
<dbReference type="InterPro" id="IPR000792">
    <property type="entry name" value="Tscrpt_reg_LuxR_C"/>
</dbReference>
<dbReference type="InterPro" id="IPR016032">
    <property type="entry name" value="Sig_transdc_resp-reg_C-effctor"/>
</dbReference>
<dbReference type="InterPro" id="IPR058245">
    <property type="entry name" value="NreC/VraR/RcsB-like_REC"/>
</dbReference>
<dbReference type="SMART" id="SM00448">
    <property type="entry name" value="REC"/>
    <property type="match status" value="1"/>
</dbReference>
<dbReference type="PANTHER" id="PTHR43214:SF43">
    <property type="entry name" value="TWO-COMPONENT RESPONSE REGULATOR"/>
    <property type="match status" value="1"/>
</dbReference>
<dbReference type="PANTHER" id="PTHR43214">
    <property type="entry name" value="TWO-COMPONENT RESPONSE REGULATOR"/>
    <property type="match status" value="1"/>
</dbReference>
<dbReference type="Gene3D" id="3.40.50.2300">
    <property type="match status" value="1"/>
</dbReference>
<dbReference type="PROSITE" id="PS50043">
    <property type="entry name" value="HTH_LUXR_2"/>
    <property type="match status" value="1"/>
</dbReference>
<evidence type="ECO:0000256" key="1">
    <source>
        <dbReference type="ARBA" id="ARBA00022553"/>
    </source>
</evidence>
<dbReference type="EMBL" id="FORT01000010">
    <property type="protein sequence ID" value="SFK23666.1"/>
    <property type="molecule type" value="Genomic_DNA"/>
</dbReference>
<dbReference type="AlphaFoldDB" id="A0A1I3XXD3"/>
<evidence type="ECO:0000256" key="2">
    <source>
        <dbReference type="ARBA" id="ARBA00023015"/>
    </source>
</evidence>
<dbReference type="SMART" id="SM00421">
    <property type="entry name" value="HTH_LUXR"/>
    <property type="match status" value="1"/>
</dbReference>